<evidence type="ECO:0000313" key="6">
    <source>
        <dbReference type="EMBL" id="KAK4464877.1"/>
    </source>
</evidence>
<dbReference type="Proteomes" id="UP001321749">
    <property type="component" value="Unassembled WGS sequence"/>
</dbReference>
<dbReference type="GO" id="GO:0006629">
    <property type="term" value="P:lipid metabolic process"/>
    <property type="evidence" value="ECO:0007669"/>
    <property type="project" value="InterPro"/>
</dbReference>
<dbReference type="PANTHER" id="PTHR46640">
    <property type="entry name" value="TRIACYLGLYCEROL LIPASE, PUTATIVE (AFU_ORTHOLOGUE AFUA_6G06510)-RELATED"/>
    <property type="match status" value="1"/>
</dbReference>
<feature type="domain" description="Fungal lipase-type" evidence="5">
    <location>
        <begin position="129"/>
        <end position="300"/>
    </location>
</feature>
<gene>
    <name evidence="6" type="ORF">QBC42DRAFT_262529</name>
</gene>
<feature type="chain" id="PRO_5043317242" evidence="4">
    <location>
        <begin position="20"/>
        <end position="433"/>
    </location>
</feature>
<name>A0AAV9HW14_9PEZI</name>
<accession>A0AAV9HW14</accession>
<reference evidence="6" key="1">
    <citation type="journal article" date="2023" name="Mol. Phylogenet. Evol.">
        <title>Genome-scale phylogeny and comparative genomics of the fungal order Sordariales.</title>
        <authorList>
            <person name="Hensen N."/>
            <person name="Bonometti L."/>
            <person name="Westerberg I."/>
            <person name="Brannstrom I.O."/>
            <person name="Guillou S."/>
            <person name="Cros-Aarteil S."/>
            <person name="Calhoun S."/>
            <person name="Haridas S."/>
            <person name="Kuo A."/>
            <person name="Mondo S."/>
            <person name="Pangilinan J."/>
            <person name="Riley R."/>
            <person name="LaButti K."/>
            <person name="Andreopoulos B."/>
            <person name="Lipzen A."/>
            <person name="Chen C."/>
            <person name="Yan M."/>
            <person name="Daum C."/>
            <person name="Ng V."/>
            <person name="Clum A."/>
            <person name="Steindorff A."/>
            <person name="Ohm R.A."/>
            <person name="Martin F."/>
            <person name="Silar P."/>
            <person name="Natvig D.O."/>
            <person name="Lalanne C."/>
            <person name="Gautier V."/>
            <person name="Ament-Velasquez S.L."/>
            <person name="Kruys A."/>
            <person name="Hutchinson M.I."/>
            <person name="Powell A.J."/>
            <person name="Barry K."/>
            <person name="Miller A.N."/>
            <person name="Grigoriev I.V."/>
            <person name="Debuchy R."/>
            <person name="Gladieux P."/>
            <person name="Hiltunen Thoren M."/>
            <person name="Johannesson H."/>
        </authorList>
    </citation>
    <scope>NUCLEOTIDE SEQUENCE</scope>
    <source>
        <strain evidence="6">PSN324</strain>
    </source>
</reference>
<sequence>MKLLPTLAFIPCLPIQALSNPLIPPIPRGQQQPLSPSPLDANGRPHRPKPGDGVSPSFFASLERLSRLVDIAYCVGTTGVSPPFSCASRCKDFPTLSLVRTWNTGILMSDSCGYIAVDDSMDPSQRGIVVAFRGTYSLTNTIVDLSTVPQEYVPYPQDPEDPDNGDGGGDGKEKEKKAKIKCNNCTVHMGFMSSWRVARDVVLPALKAAKEKRPGYPVRLVGHSLGGAVAALAALELKVGLGWQDVVVTTFGEPRVGNQGLVDYLDEAFGLKDSSETKGEELAYRRVTHVGDPVPLLPLTEWGFRSHAGEVFISKSDLQPAPEDLRICHGDNDPECMGAAEADSVSWAWLDWAVGRAKAKKDELAHVLEKEDEVRETAMVGGFPTRFKLWQLLFAHRDYFWRLGLCLPGGDPVDWGRDNYNVTRDNSDEIRDL</sequence>
<evidence type="ECO:0000256" key="4">
    <source>
        <dbReference type="SAM" id="SignalP"/>
    </source>
</evidence>
<dbReference type="InterPro" id="IPR029058">
    <property type="entry name" value="AB_hydrolase_fold"/>
</dbReference>
<feature type="signal peptide" evidence="4">
    <location>
        <begin position="1"/>
        <end position="19"/>
    </location>
</feature>
<keyword evidence="7" id="KW-1185">Reference proteome</keyword>
<dbReference type="SUPFAM" id="SSF53474">
    <property type="entry name" value="alpha/beta-Hydrolases"/>
    <property type="match status" value="1"/>
</dbReference>
<keyword evidence="1 4" id="KW-0732">Signal</keyword>
<proteinExistence type="predicted"/>
<organism evidence="6 7">
    <name type="scientific">Cladorrhinum samala</name>
    <dbReference type="NCBI Taxonomy" id="585594"/>
    <lineage>
        <taxon>Eukaryota</taxon>
        <taxon>Fungi</taxon>
        <taxon>Dikarya</taxon>
        <taxon>Ascomycota</taxon>
        <taxon>Pezizomycotina</taxon>
        <taxon>Sordariomycetes</taxon>
        <taxon>Sordariomycetidae</taxon>
        <taxon>Sordariales</taxon>
        <taxon>Podosporaceae</taxon>
        <taxon>Cladorrhinum</taxon>
    </lineage>
</organism>
<protein>
    <submittedName>
        <fullName evidence="6">Alpha/Beta hydrolase protein</fullName>
    </submittedName>
</protein>
<reference evidence="6" key="2">
    <citation type="submission" date="2023-06" db="EMBL/GenBank/DDBJ databases">
        <authorList>
            <consortium name="Lawrence Berkeley National Laboratory"/>
            <person name="Mondo S.J."/>
            <person name="Hensen N."/>
            <person name="Bonometti L."/>
            <person name="Westerberg I."/>
            <person name="Brannstrom I.O."/>
            <person name="Guillou S."/>
            <person name="Cros-Aarteil S."/>
            <person name="Calhoun S."/>
            <person name="Haridas S."/>
            <person name="Kuo A."/>
            <person name="Pangilinan J."/>
            <person name="Riley R."/>
            <person name="Labutti K."/>
            <person name="Andreopoulos B."/>
            <person name="Lipzen A."/>
            <person name="Chen C."/>
            <person name="Yanf M."/>
            <person name="Daum C."/>
            <person name="Ng V."/>
            <person name="Clum A."/>
            <person name="Steindorff A."/>
            <person name="Ohm R."/>
            <person name="Martin F."/>
            <person name="Silar P."/>
            <person name="Natvig D."/>
            <person name="Lalanne C."/>
            <person name="Gautier V."/>
            <person name="Ament-Velasquez S.L."/>
            <person name="Kruys A."/>
            <person name="Hutchinson M.I."/>
            <person name="Powell A.J."/>
            <person name="Barry K."/>
            <person name="Miller A.N."/>
            <person name="Grigoriev I.V."/>
            <person name="Debuchy R."/>
            <person name="Gladieux P."/>
            <person name="Thoren M.H."/>
            <person name="Johannesson H."/>
        </authorList>
    </citation>
    <scope>NUCLEOTIDE SEQUENCE</scope>
    <source>
        <strain evidence="6">PSN324</strain>
    </source>
</reference>
<dbReference type="AlphaFoldDB" id="A0AAV9HW14"/>
<keyword evidence="2 6" id="KW-0378">Hydrolase</keyword>
<evidence type="ECO:0000256" key="1">
    <source>
        <dbReference type="ARBA" id="ARBA00022729"/>
    </source>
</evidence>
<evidence type="ECO:0000313" key="7">
    <source>
        <dbReference type="Proteomes" id="UP001321749"/>
    </source>
</evidence>
<comment type="caution">
    <text evidence="6">The sequence shown here is derived from an EMBL/GenBank/DDBJ whole genome shotgun (WGS) entry which is preliminary data.</text>
</comment>
<dbReference type="PANTHER" id="PTHR46640:SF1">
    <property type="entry name" value="FUNGAL LIPASE-LIKE DOMAIN-CONTAINING PROTEIN-RELATED"/>
    <property type="match status" value="1"/>
</dbReference>
<dbReference type="InterPro" id="IPR002921">
    <property type="entry name" value="Fungal_lipase-type"/>
</dbReference>
<evidence type="ECO:0000256" key="2">
    <source>
        <dbReference type="ARBA" id="ARBA00022801"/>
    </source>
</evidence>
<feature type="region of interest" description="Disordered" evidence="3">
    <location>
        <begin position="26"/>
        <end position="53"/>
    </location>
</feature>
<evidence type="ECO:0000256" key="3">
    <source>
        <dbReference type="SAM" id="MobiDB-lite"/>
    </source>
</evidence>
<dbReference type="GO" id="GO:0016787">
    <property type="term" value="F:hydrolase activity"/>
    <property type="evidence" value="ECO:0007669"/>
    <property type="project" value="UniProtKB-KW"/>
</dbReference>
<feature type="region of interest" description="Disordered" evidence="3">
    <location>
        <begin position="152"/>
        <end position="175"/>
    </location>
</feature>
<evidence type="ECO:0000259" key="5">
    <source>
        <dbReference type="Pfam" id="PF01764"/>
    </source>
</evidence>
<dbReference type="EMBL" id="MU864944">
    <property type="protein sequence ID" value="KAK4464877.1"/>
    <property type="molecule type" value="Genomic_DNA"/>
</dbReference>
<dbReference type="Gene3D" id="3.40.50.1820">
    <property type="entry name" value="alpha/beta hydrolase"/>
    <property type="match status" value="1"/>
</dbReference>
<dbReference type="Pfam" id="PF01764">
    <property type="entry name" value="Lipase_3"/>
    <property type="match status" value="1"/>
</dbReference>
<dbReference type="CDD" id="cd00519">
    <property type="entry name" value="Lipase_3"/>
    <property type="match status" value="1"/>
</dbReference>
<dbReference type="InterPro" id="IPR051299">
    <property type="entry name" value="AB_hydrolase_lip/est"/>
</dbReference>